<organism evidence="6 7">
    <name type="scientific">Sesamum alatum</name>
    <dbReference type="NCBI Taxonomy" id="300844"/>
    <lineage>
        <taxon>Eukaryota</taxon>
        <taxon>Viridiplantae</taxon>
        <taxon>Streptophyta</taxon>
        <taxon>Embryophyta</taxon>
        <taxon>Tracheophyta</taxon>
        <taxon>Spermatophyta</taxon>
        <taxon>Magnoliopsida</taxon>
        <taxon>eudicotyledons</taxon>
        <taxon>Gunneridae</taxon>
        <taxon>Pentapetalae</taxon>
        <taxon>asterids</taxon>
        <taxon>lamiids</taxon>
        <taxon>Lamiales</taxon>
        <taxon>Pedaliaceae</taxon>
        <taxon>Sesamum</taxon>
    </lineage>
</organism>
<evidence type="ECO:0000256" key="5">
    <source>
        <dbReference type="RuleBase" id="RU362057"/>
    </source>
</evidence>
<dbReference type="Proteomes" id="UP001293254">
    <property type="component" value="Unassembled WGS sequence"/>
</dbReference>
<keyword evidence="2 4" id="KW-0328">Glycosyltransferase</keyword>
<dbReference type="EMBL" id="JACGWO010000006">
    <property type="protein sequence ID" value="KAK4424218.1"/>
    <property type="molecule type" value="Genomic_DNA"/>
</dbReference>
<dbReference type="EC" id="2.4.1.-" evidence="5"/>
<dbReference type="FunFam" id="3.40.50.2000:FF:000047">
    <property type="entry name" value="Glycosyltransferase"/>
    <property type="match status" value="1"/>
</dbReference>
<keyword evidence="3 4" id="KW-0808">Transferase</keyword>
<dbReference type="InterPro" id="IPR002213">
    <property type="entry name" value="UDP_glucos_trans"/>
</dbReference>
<dbReference type="PANTHER" id="PTHR48047">
    <property type="entry name" value="GLYCOSYLTRANSFERASE"/>
    <property type="match status" value="1"/>
</dbReference>
<name>A0AAE2CJ95_9LAMI</name>
<dbReference type="PANTHER" id="PTHR48047:SF45">
    <property type="entry name" value="SCOPOLETIN GLUCOSYLTRANSFERASE-LIKE"/>
    <property type="match status" value="1"/>
</dbReference>
<reference evidence="6" key="2">
    <citation type="journal article" date="2024" name="Plant">
        <title>Genomic evolution and insights into agronomic trait innovations of Sesamum species.</title>
        <authorList>
            <person name="Miao H."/>
            <person name="Wang L."/>
            <person name="Qu L."/>
            <person name="Liu H."/>
            <person name="Sun Y."/>
            <person name="Le M."/>
            <person name="Wang Q."/>
            <person name="Wei S."/>
            <person name="Zheng Y."/>
            <person name="Lin W."/>
            <person name="Duan Y."/>
            <person name="Cao H."/>
            <person name="Xiong S."/>
            <person name="Wang X."/>
            <person name="Wei L."/>
            <person name="Li C."/>
            <person name="Ma Q."/>
            <person name="Ju M."/>
            <person name="Zhao R."/>
            <person name="Li G."/>
            <person name="Mu C."/>
            <person name="Tian Q."/>
            <person name="Mei H."/>
            <person name="Zhang T."/>
            <person name="Gao T."/>
            <person name="Zhang H."/>
        </authorList>
    </citation>
    <scope>NUCLEOTIDE SEQUENCE</scope>
    <source>
        <strain evidence="6">3651</strain>
    </source>
</reference>
<protein>
    <recommendedName>
        <fullName evidence="5">Glycosyltransferase</fullName>
        <ecNumber evidence="5">2.4.1.-</ecNumber>
    </recommendedName>
</protein>
<evidence type="ECO:0000256" key="2">
    <source>
        <dbReference type="ARBA" id="ARBA00022676"/>
    </source>
</evidence>
<dbReference type="CDD" id="cd03784">
    <property type="entry name" value="GT1_Gtf-like"/>
    <property type="match status" value="1"/>
</dbReference>
<evidence type="ECO:0000256" key="4">
    <source>
        <dbReference type="RuleBase" id="RU003718"/>
    </source>
</evidence>
<proteinExistence type="inferred from homology"/>
<dbReference type="PROSITE" id="PS00375">
    <property type="entry name" value="UDPGT"/>
    <property type="match status" value="1"/>
</dbReference>
<reference evidence="6" key="1">
    <citation type="submission" date="2020-06" db="EMBL/GenBank/DDBJ databases">
        <authorList>
            <person name="Li T."/>
            <person name="Hu X."/>
            <person name="Zhang T."/>
            <person name="Song X."/>
            <person name="Zhang H."/>
            <person name="Dai N."/>
            <person name="Sheng W."/>
            <person name="Hou X."/>
            <person name="Wei L."/>
        </authorList>
    </citation>
    <scope>NUCLEOTIDE SEQUENCE</scope>
    <source>
        <strain evidence="6">3651</strain>
        <tissue evidence="6">Leaf</tissue>
    </source>
</reference>
<evidence type="ECO:0000313" key="6">
    <source>
        <dbReference type="EMBL" id="KAK4424218.1"/>
    </source>
</evidence>
<dbReference type="AlphaFoldDB" id="A0AAE2CJ95"/>
<evidence type="ECO:0000256" key="1">
    <source>
        <dbReference type="ARBA" id="ARBA00009995"/>
    </source>
</evidence>
<gene>
    <name evidence="6" type="ORF">Salat_1615200</name>
</gene>
<comment type="similarity">
    <text evidence="1 4">Belongs to the UDP-glycosyltransferase family.</text>
</comment>
<dbReference type="Gene3D" id="3.40.50.2000">
    <property type="entry name" value="Glycogen Phosphorylase B"/>
    <property type="match status" value="2"/>
</dbReference>
<keyword evidence="7" id="KW-1185">Reference proteome</keyword>
<dbReference type="Pfam" id="PF00201">
    <property type="entry name" value="UDPGT"/>
    <property type="match status" value="1"/>
</dbReference>
<accession>A0AAE2CJ95</accession>
<evidence type="ECO:0000313" key="7">
    <source>
        <dbReference type="Proteomes" id="UP001293254"/>
    </source>
</evidence>
<comment type="caution">
    <text evidence="6">The sequence shown here is derived from an EMBL/GenBank/DDBJ whole genome shotgun (WGS) entry which is preliminary data.</text>
</comment>
<evidence type="ECO:0000256" key="3">
    <source>
        <dbReference type="ARBA" id="ARBA00022679"/>
    </source>
</evidence>
<dbReference type="InterPro" id="IPR035595">
    <property type="entry name" value="UDP_glycos_trans_CS"/>
</dbReference>
<dbReference type="GO" id="GO:0035251">
    <property type="term" value="F:UDP-glucosyltransferase activity"/>
    <property type="evidence" value="ECO:0007669"/>
    <property type="project" value="TreeGrafter"/>
</dbReference>
<dbReference type="SUPFAM" id="SSF53756">
    <property type="entry name" value="UDP-Glycosyltransferase/glycogen phosphorylase"/>
    <property type="match status" value="1"/>
</dbReference>
<sequence>MAHGHMIPTVEMAKLFASRGVKTTFITFPGLAEPIQKARDSGTDIGLSIIKFPPEGSGLPDHIVSTDQVTEDLVPNFVKALYLIQESVEKLIQELSPTCLVADMFFPWTVDAAAKFGIPRLVFHGTSYLSLCASDKMKRHEPFKNVSSDSEPFVLPDLPHQLEFVRTQVADFDLMENENDFSRLIQKTRESDWRSYGVVVNSFYELEPDYADHYRKVLGRKAWNIGPLWLCNDGDEAKAERGKKSSIDAHECLAWLDSKKPNSVVYVCFGSMSDFSPFQLHEIAGGLEAAGHDFVWVIRKSKNEDEHKEWLPQGFADRTDNRGLIIQGWAPQVMILDHPAIGAFVTHCGWNSTLEGVCAGVPMVTWPLFAEQFFNEKLVTGVLRIGAPVGNKKFQRVGSEGVPGEALAKAVQLVMAGESASEMRSRAKYYKEMARKAVEEGGSSYNDLSALLEDLRSFSPPRNQHDIN</sequence>